<feature type="transmembrane region" description="Helical" evidence="1">
    <location>
        <begin position="7"/>
        <end position="25"/>
    </location>
</feature>
<evidence type="ECO:0000313" key="3">
    <source>
        <dbReference type="Proteomes" id="UP000316008"/>
    </source>
</evidence>
<evidence type="ECO:0000313" key="2">
    <source>
        <dbReference type="EMBL" id="TSJ41671.1"/>
    </source>
</evidence>
<proteinExistence type="predicted"/>
<dbReference type="AlphaFoldDB" id="A0A556MNX8"/>
<feature type="transmembrane region" description="Helical" evidence="1">
    <location>
        <begin position="37"/>
        <end position="55"/>
    </location>
</feature>
<accession>A0A556MNX8</accession>
<dbReference type="OrthoDB" id="9909802at2"/>
<gene>
    <name evidence="2" type="ORF">FO442_14540</name>
</gene>
<organism evidence="2 3">
    <name type="scientific">Fluviicola chungangensis</name>
    <dbReference type="NCBI Taxonomy" id="2597671"/>
    <lineage>
        <taxon>Bacteria</taxon>
        <taxon>Pseudomonadati</taxon>
        <taxon>Bacteroidota</taxon>
        <taxon>Flavobacteriia</taxon>
        <taxon>Flavobacteriales</taxon>
        <taxon>Crocinitomicaceae</taxon>
        <taxon>Fluviicola</taxon>
    </lineage>
</organism>
<reference evidence="2 3" key="1">
    <citation type="submission" date="2019-07" db="EMBL/GenBank/DDBJ databases">
        <authorList>
            <person name="Huq M.A."/>
        </authorList>
    </citation>
    <scope>NUCLEOTIDE SEQUENCE [LARGE SCALE GENOMIC DNA]</scope>
    <source>
        <strain evidence="2 3">MAH-3</strain>
    </source>
</reference>
<keyword evidence="1" id="KW-0812">Transmembrane</keyword>
<keyword evidence="1" id="KW-1133">Transmembrane helix</keyword>
<keyword evidence="1" id="KW-0472">Membrane</keyword>
<comment type="caution">
    <text evidence="2">The sequence shown here is derived from an EMBL/GenBank/DDBJ whole genome shotgun (WGS) entry which is preliminary data.</text>
</comment>
<protein>
    <submittedName>
        <fullName evidence="2">Uncharacterized protein</fullName>
    </submittedName>
</protein>
<name>A0A556MNX8_9FLAO</name>
<dbReference type="Proteomes" id="UP000316008">
    <property type="component" value="Unassembled WGS sequence"/>
</dbReference>
<keyword evidence="3" id="KW-1185">Reference proteome</keyword>
<dbReference type="EMBL" id="VLPL01000007">
    <property type="protein sequence ID" value="TSJ41671.1"/>
    <property type="molecule type" value="Genomic_DNA"/>
</dbReference>
<evidence type="ECO:0000256" key="1">
    <source>
        <dbReference type="SAM" id="Phobius"/>
    </source>
</evidence>
<dbReference type="RefSeq" id="WP_144333929.1">
    <property type="nucleotide sequence ID" value="NZ_VLPL01000007.1"/>
</dbReference>
<sequence length="68" mass="8034">MFKNATLFIAGAMVVMCIVMSYYLLFTDLLIDKLYGFKRNLFVGILLMYGAYRVYRIYDSIKKNKNEK</sequence>